<accession>A0ABS6H9B6</accession>
<feature type="domain" description="Intradiol ring-cleavage dioxygenases" evidence="1">
    <location>
        <begin position="120"/>
        <end position="259"/>
    </location>
</feature>
<evidence type="ECO:0000259" key="1">
    <source>
        <dbReference type="Pfam" id="PF00775"/>
    </source>
</evidence>
<name>A0ABS6H9B6_9PROT</name>
<gene>
    <name evidence="3" type="ORF">JJQ90_16355</name>
</gene>
<dbReference type="PANTHER" id="PTHR33711">
    <property type="entry name" value="DIOXYGENASE, PUTATIVE (AFU_ORTHOLOGUE AFUA_2G02910)-RELATED"/>
    <property type="match status" value="1"/>
</dbReference>
<proteinExistence type="predicted"/>
<dbReference type="InterPro" id="IPR000627">
    <property type="entry name" value="Intradiol_dOase_C"/>
</dbReference>
<evidence type="ECO:0000313" key="4">
    <source>
        <dbReference type="Proteomes" id="UP000689967"/>
    </source>
</evidence>
<keyword evidence="4" id="KW-1185">Reference proteome</keyword>
<reference evidence="3 4" key="1">
    <citation type="submission" date="2021-01" db="EMBL/GenBank/DDBJ databases">
        <title>Roseomonas sp. nov, a bacterium isolated from an oil production mixture in Yumen Oilfield.</title>
        <authorList>
            <person name="Wu D."/>
        </authorList>
    </citation>
    <scope>NUCLEOTIDE SEQUENCE [LARGE SCALE GENOMIC DNA]</scope>
    <source>
        <strain evidence="3 4">ROY-5-3</strain>
    </source>
</reference>
<dbReference type="Proteomes" id="UP000689967">
    <property type="component" value="Unassembled WGS sequence"/>
</dbReference>
<comment type="caution">
    <text evidence="3">The sequence shown here is derived from an EMBL/GenBank/DDBJ whole genome shotgun (WGS) entry which is preliminary data.</text>
</comment>
<organism evidence="3 4">
    <name type="scientific">Falsiroseomonas oleicola</name>
    <dbReference type="NCBI Taxonomy" id="2801474"/>
    <lineage>
        <taxon>Bacteria</taxon>
        <taxon>Pseudomonadati</taxon>
        <taxon>Pseudomonadota</taxon>
        <taxon>Alphaproteobacteria</taxon>
        <taxon>Acetobacterales</taxon>
        <taxon>Roseomonadaceae</taxon>
        <taxon>Falsiroseomonas</taxon>
    </lineage>
</organism>
<dbReference type="EMBL" id="JAERQM010000004">
    <property type="protein sequence ID" value="MBU8545296.1"/>
    <property type="molecule type" value="Genomic_DNA"/>
</dbReference>
<dbReference type="RefSeq" id="WP_216877186.1">
    <property type="nucleotide sequence ID" value="NZ_JAERQM010000004.1"/>
</dbReference>
<dbReference type="InterPro" id="IPR050770">
    <property type="entry name" value="Intradiol_RC_Dioxygenase"/>
</dbReference>
<dbReference type="Pfam" id="PF04444">
    <property type="entry name" value="Dioxygenase_N"/>
    <property type="match status" value="1"/>
</dbReference>
<evidence type="ECO:0000259" key="2">
    <source>
        <dbReference type="Pfam" id="PF04444"/>
    </source>
</evidence>
<protein>
    <submittedName>
        <fullName evidence="3">6-chlorohydroxyquinol-1,2-dioxygenase</fullName>
    </submittedName>
</protein>
<dbReference type="PANTHER" id="PTHR33711:SF7">
    <property type="entry name" value="INTRADIOL RING-CLEAVAGE DIOXYGENASES DOMAIN-CONTAINING PROTEIN-RELATED"/>
    <property type="match status" value="1"/>
</dbReference>
<dbReference type="InterPro" id="IPR007535">
    <property type="entry name" value="Catechol_dOase_N"/>
</dbReference>
<evidence type="ECO:0000313" key="3">
    <source>
        <dbReference type="EMBL" id="MBU8545296.1"/>
    </source>
</evidence>
<sequence length="290" mass="31234">MRDVTPETLTQTFAAYAAKAEDPRLREVLCSLARHLHGFVRETGLTHAEWTAGLQALTRAGEITTPERNEFILFSDLFGVSALVDMVNTPAGATSCSNLGPFHQRGAPPLADGGDLWKGQPGQVMVVTGRVLDAAGGQGGVAGATLDMWQNADNGFYAAQDADQPAKNYHGMLSCAADGSFAFTTTRPQPYTVPYDGPAGDMLRGLARDAWRPAHLHVIAEAPGFRPLVTELFLEDDPYLDTDAVFGVRADLVVRLGEMRREAAPARLQARAALPEKVLHAELLIRMARA</sequence>
<feature type="domain" description="Catechol dioxygenase N-terminal" evidence="2">
    <location>
        <begin position="22"/>
        <end position="91"/>
    </location>
</feature>
<dbReference type="Pfam" id="PF00775">
    <property type="entry name" value="Dioxygenase_C"/>
    <property type="match status" value="1"/>
</dbReference>